<sequence>MEFQWHWNDINGPRSTLGFELPEASFRASSGQIGVMAASDYNIWRGTRHTHPVSQWKFNLFIMLSTVSRNAVQTCKAPMSVQVRNMATLKEIQQRLKSVQNIEKITKSMKMIASTKVNKAQRGMEAARVFGQASNSLFANAETKAAEDGKVLFVASSSDRGLCGGIHSSVSKATRRAIAEHPTSDVVVLGDKPKAQLSRVVRKQIAITFNQIGKDVPTFQEAASIVDIIKSSELEFDTANIVYNKFHSVVSYEAQTIPVYSEATFKASPNFAVYEIEDDVLANLQEFSFANGLYWAMAEGHAAEMCAKRAAMENATKNAGEMIQKLTMTFNRGRQAVITNELIDIITGASAL</sequence>
<dbReference type="Proteomes" id="UP000053815">
    <property type="component" value="Unassembled WGS sequence"/>
</dbReference>
<protein>
    <recommendedName>
        <fullName evidence="3">ATP synthase subunit gamma, mitochondrial</fullName>
    </recommendedName>
    <alternativeName>
        <fullName evidence="12">F-ATPase gamma subunit</fullName>
    </alternativeName>
</protein>
<evidence type="ECO:0000256" key="9">
    <source>
        <dbReference type="ARBA" id="ARBA00023136"/>
    </source>
</evidence>
<dbReference type="FunFam" id="3.40.1380.10:FF:000003">
    <property type="entry name" value="ATP synthase subunit gamma"/>
    <property type="match status" value="1"/>
</dbReference>
<dbReference type="CDD" id="cd12151">
    <property type="entry name" value="F1-ATPase_gamma"/>
    <property type="match status" value="1"/>
</dbReference>
<accession>A0A0C9MVK8</accession>
<keyword evidence="5" id="KW-0375">Hydrogen ion transport</keyword>
<dbReference type="InterPro" id="IPR023632">
    <property type="entry name" value="ATP_synth_F1_gsu_CS"/>
</dbReference>
<gene>
    <name evidence="13" type="ORF">MAM1_0113c05615</name>
</gene>
<name>A0A0C9MVK8_9FUNG</name>
<dbReference type="GO" id="GO:0046933">
    <property type="term" value="F:proton-transporting ATP synthase activity, rotational mechanism"/>
    <property type="evidence" value="ECO:0007669"/>
    <property type="project" value="InterPro"/>
</dbReference>
<keyword evidence="11" id="KW-0066">ATP synthesis</keyword>
<keyword evidence="10" id="KW-0139">CF(1)</keyword>
<reference evidence="13" key="1">
    <citation type="submission" date="2014-09" db="EMBL/GenBank/DDBJ databases">
        <title>Draft genome sequence of an oleaginous Mucoromycotina fungus Mucor ambiguus NBRC6742.</title>
        <authorList>
            <person name="Takeda I."/>
            <person name="Yamane N."/>
            <person name="Morita T."/>
            <person name="Tamano K."/>
            <person name="Machida M."/>
            <person name="Baker S."/>
            <person name="Koike H."/>
        </authorList>
    </citation>
    <scope>NUCLEOTIDE SEQUENCE</scope>
    <source>
        <strain evidence="13">NBRC 6742</strain>
    </source>
</reference>
<keyword evidence="4" id="KW-0813">Transport</keyword>
<evidence type="ECO:0000256" key="10">
    <source>
        <dbReference type="ARBA" id="ARBA00023196"/>
    </source>
</evidence>
<evidence type="ECO:0000256" key="4">
    <source>
        <dbReference type="ARBA" id="ARBA00022448"/>
    </source>
</evidence>
<keyword evidence="9" id="KW-0472">Membrane</keyword>
<dbReference type="PANTHER" id="PTHR11693:SF22">
    <property type="entry name" value="ATP SYNTHASE SUBUNIT GAMMA, MITOCHONDRIAL"/>
    <property type="match status" value="1"/>
</dbReference>
<evidence type="ECO:0000256" key="12">
    <source>
        <dbReference type="ARBA" id="ARBA00031066"/>
    </source>
</evidence>
<dbReference type="SUPFAM" id="SSF52943">
    <property type="entry name" value="ATP synthase (F1-ATPase), gamma subunit"/>
    <property type="match status" value="1"/>
</dbReference>
<dbReference type="Gene3D" id="1.10.287.80">
    <property type="entry name" value="ATP synthase, gamma subunit, helix hairpin domain"/>
    <property type="match status" value="1"/>
</dbReference>
<organism evidence="13">
    <name type="scientific">Mucor ambiguus</name>
    <dbReference type="NCBI Taxonomy" id="91626"/>
    <lineage>
        <taxon>Eukaryota</taxon>
        <taxon>Fungi</taxon>
        <taxon>Fungi incertae sedis</taxon>
        <taxon>Mucoromycota</taxon>
        <taxon>Mucoromycotina</taxon>
        <taxon>Mucoromycetes</taxon>
        <taxon>Mucorales</taxon>
        <taxon>Mucorineae</taxon>
        <taxon>Mucoraceae</taxon>
        <taxon>Mucor</taxon>
    </lineage>
</organism>
<dbReference type="PANTHER" id="PTHR11693">
    <property type="entry name" value="ATP SYNTHASE GAMMA CHAIN"/>
    <property type="match status" value="1"/>
</dbReference>
<evidence type="ECO:0000256" key="1">
    <source>
        <dbReference type="ARBA" id="ARBA00004637"/>
    </source>
</evidence>
<evidence type="ECO:0000256" key="6">
    <source>
        <dbReference type="ARBA" id="ARBA00022792"/>
    </source>
</evidence>
<keyword evidence="6" id="KW-0999">Mitochondrion inner membrane</keyword>
<dbReference type="STRING" id="91626.A0A0C9MVK8"/>
<dbReference type="OrthoDB" id="239812at2759"/>
<dbReference type="PROSITE" id="PS00153">
    <property type="entry name" value="ATPASE_GAMMA"/>
    <property type="match status" value="1"/>
</dbReference>
<dbReference type="GO" id="GO:0045259">
    <property type="term" value="C:proton-transporting ATP synthase complex"/>
    <property type="evidence" value="ECO:0007669"/>
    <property type="project" value="UniProtKB-KW"/>
</dbReference>
<evidence type="ECO:0000256" key="3">
    <source>
        <dbReference type="ARBA" id="ARBA00020843"/>
    </source>
</evidence>
<comment type="similarity">
    <text evidence="2">Belongs to the ATPase gamma chain family.</text>
</comment>
<dbReference type="Gene3D" id="3.40.1380.10">
    <property type="match status" value="1"/>
</dbReference>
<evidence type="ECO:0000256" key="11">
    <source>
        <dbReference type="ARBA" id="ARBA00023310"/>
    </source>
</evidence>
<evidence type="ECO:0000313" key="14">
    <source>
        <dbReference type="Proteomes" id="UP000053815"/>
    </source>
</evidence>
<dbReference type="Pfam" id="PF00231">
    <property type="entry name" value="ATP-synt"/>
    <property type="match status" value="1"/>
</dbReference>
<dbReference type="InterPro" id="IPR000131">
    <property type="entry name" value="ATP_synth_F1_gsu"/>
</dbReference>
<comment type="subcellular location">
    <subcellularLocation>
        <location evidence="1">Mitochondrion inner membrane</location>
        <topology evidence="1">Peripheral membrane protein</topology>
    </subcellularLocation>
</comment>
<keyword evidence="14" id="KW-1185">Reference proteome</keyword>
<dbReference type="GO" id="GO:0005743">
    <property type="term" value="C:mitochondrial inner membrane"/>
    <property type="evidence" value="ECO:0007669"/>
    <property type="project" value="UniProtKB-SubCell"/>
</dbReference>
<evidence type="ECO:0000256" key="7">
    <source>
        <dbReference type="ARBA" id="ARBA00023065"/>
    </source>
</evidence>
<keyword evidence="8" id="KW-0496">Mitochondrion</keyword>
<dbReference type="AlphaFoldDB" id="A0A0C9MVK8"/>
<evidence type="ECO:0000256" key="5">
    <source>
        <dbReference type="ARBA" id="ARBA00022781"/>
    </source>
</evidence>
<dbReference type="NCBIfam" id="TIGR01146">
    <property type="entry name" value="ATPsyn_F1gamma"/>
    <property type="match status" value="1"/>
</dbReference>
<dbReference type="InterPro" id="IPR035968">
    <property type="entry name" value="ATP_synth_F1_ATPase_gsu"/>
</dbReference>
<evidence type="ECO:0000256" key="2">
    <source>
        <dbReference type="ARBA" id="ARBA00007681"/>
    </source>
</evidence>
<dbReference type="PRINTS" id="PR00126">
    <property type="entry name" value="ATPASEGAMMA"/>
</dbReference>
<dbReference type="EMBL" id="DF836402">
    <property type="protein sequence ID" value="GAN06138.1"/>
    <property type="molecule type" value="Genomic_DNA"/>
</dbReference>
<evidence type="ECO:0000256" key="8">
    <source>
        <dbReference type="ARBA" id="ARBA00023128"/>
    </source>
</evidence>
<keyword evidence="7" id="KW-0406">Ion transport</keyword>
<evidence type="ECO:0000313" key="13">
    <source>
        <dbReference type="EMBL" id="GAN06138.1"/>
    </source>
</evidence>
<proteinExistence type="inferred from homology"/>